<dbReference type="CDD" id="cd22644">
    <property type="entry name" value="DotZ"/>
    <property type="match status" value="1"/>
</dbReference>
<dbReference type="OrthoDB" id="5649041at2"/>
<dbReference type="RefSeq" id="WP_058481680.1">
    <property type="nucleotide sequence ID" value="NZ_CAAAIQ010000005.1"/>
</dbReference>
<organism evidence="1 2">
    <name type="scientific">Legionella waltersii</name>
    <dbReference type="NCBI Taxonomy" id="66969"/>
    <lineage>
        <taxon>Bacteria</taxon>
        <taxon>Pseudomonadati</taxon>
        <taxon>Pseudomonadota</taxon>
        <taxon>Gammaproteobacteria</taxon>
        <taxon>Legionellales</taxon>
        <taxon>Legionellaceae</taxon>
        <taxon>Legionella</taxon>
    </lineage>
</organism>
<proteinExistence type="predicted"/>
<protein>
    <submittedName>
        <fullName evidence="1">Uncharacterized protein</fullName>
    </submittedName>
</protein>
<name>A0A0W1A102_9GAMM</name>
<gene>
    <name evidence="1" type="ORF">Lwal_3088</name>
</gene>
<keyword evidence="2" id="KW-1185">Reference proteome</keyword>
<dbReference type="Pfam" id="PF23129">
    <property type="entry name" value="DotZ"/>
    <property type="match status" value="1"/>
</dbReference>
<dbReference type="AlphaFoldDB" id="A0A0W1A102"/>
<dbReference type="Proteomes" id="UP000054729">
    <property type="component" value="Unassembled WGS sequence"/>
</dbReference>
<dbReference type="PATRIC" id="fig|66969.6.peg.3375"/>
<comment type="caution">
    <text evidence="1">The sequence shown here is derived from an EMBL/GenBank/DDBJ whole genome shotgun (WGS) entry which is preliminary data.</text>
</comment>
<dbReference type="STRING" id="66969.Lwal_3088"/>
<sequence>MEEATKTDELAHWFSTYGIITAERLLGHYKISLPQIDLIDAIKVPTSFYRVLLQVSLQHVLNGIVMQQANDYHIYCQKLFIDYLLSGESGKSPEEQGGSTREALEEERQELVKLGEDFNKLEIQHDNLIASSQSFLIEYTKEWNALFESTLDSIHLTYKKDRSDITKELVRKAMNYALTHSGIAKSQNEVDVERFIDCLTTVSKVTLDDTKKKKIISQLNDLINYMSKMEAQLEEYIIATEQDGVKARDFRKQFYDAILRVSELIKLLSDYKIDPIQDAINREPLYFDRNLGGV</sequence>
<reference evidence="1 2" key="1">
    <citation type="submission" date="2015-11" db="EMBL/GenBank/DDBJ databases">
        <title>Genomic analysis of 38 Legionella species identifies large and diverse effector repertoires.</title>
        <authorList>
            <person name="Burstein D."/>
            <person name="Amaro F."/>
            <person name="Zusman T."/>
            <person name="Lifshitz Z."/>
            <person name="Cohen O."/>
            <person name="Gilbert J.A."/>
            <person name="Pupko T."/>
            <person name="Shuman H.A."/>
            <person name="Segal G."/>
        </authorList>
    </citation>
    <scope>NUCLEOTIDE SEQUENCE [LARGE SCALE GENOMIC DNA]</scope>
    <source>
        <strain evidence="1 2">ATCC 51914</strain>
    </source>
</reference>
<evidence type="ECO:0000313" key="2">
    <source>
        <dbReference type="Proteomes" id="UP000054729"/>
    </source>
</evidence>
<dbReference type="EMBL" id="LNZB01000060">
    <property type="protein sequence ID" value="KTD75047.1"/>
    <property type="molecule type" value="Genomic_DNA"/>
</dbReference>
<evidence type="ECO:0000313" key="1">
    <source>
        <dbReference type="EMBL" id="KTD75047.1"/>
    </source>
</evidence>
<accession>A0A0W1A102</accession>
<dbReference type="InterPro" id="IPR049719">
    <property type="entry name" value="DotZ-like"/>
</dbReference>